<evidence type="ECO:0000256" key="1">
    <source>
        <dbReference type="ARBA" id="ARBA00004474"/>
    </source>
</evidence>
<organism evidence="4 5">
    <name type="scientific">Coccomyxa subellipsoidea</name>
    <dbReference type="NCBI Taxonomy" id="248742"/>
    <lineage>
        <taxon>Eukaryota</taxon>
        <taxon>Viridiplantae</taxon>
        <taxon>Chlorophyta</taxon>
        <taxon>core chlorophytes</taxon>
        <taxon>Trebouxiophyceae</taxon>
        <taxon>Trebouxiophyceae incertae sedis</taxon>
        <taxon>Coccomyxaceae</taxon>
        <taxon>Coccomyxa</taxon>
    </lineage>
</organism>
<dbReference type="PANTHER" id="PTHR31906">
    <property type="entry name" value="PLASTID-LIPID-ASSOCIATED PROTEIN 4, CHLOROPLASTIC-RELATED"/>
    <property type="match status" value="1"/>
</dbReference>
<comment type="subcellular location">
    <subcellularLocation>
        <location evidence="1">Plastid</location>
    </subcellularLocation>
</comment>
<proteinExistence type="predicted"/>
<name>A0ABR2YRE3_9CHLO</name>
<evidence type="ECO:0000313" key="4">
    <source>
        <dbReference type="EMBL" id="KAK9909156.1"/>
    </source>
</evidence>
<protein>
    <recommendedName>
        <fullName evidence="3">Plastid lipid-associated protein/fibrillin conserved domain-containing protein</fullName>
    </recommendedName>
</protein>
<feature type="domain" description="Plastid lipid-associated protein/fibrillin conserved" evidence="3">
    <location>
        <begin position="194"/>
        <end position="256"/>
    </location>
</feature>
<dbReference type="EMBL" id="JALJOT010000007">
    <property type="protein sequence ID" value="KAK9909156.1"/>
    <property type="molecule type" value="Genomic_DNA"/>
</dbReference>
<dbReference type="Pfam" id="PF04755">
    <property type="entry name" value="PAP_fibrillin"/>
    <property type="match status" value="3"/>
</dbReference>
<gene>
    <name evidence="4" type="ORF">WJX75_007953</name>
</gene>
<keyword evidence="2" id="KW-0934">Plastid</keyword>
<sequence length="426" mass="46765">MATLDSRSKRFVADSEFTALSISTDVAVVRALSATSGTRTLVRTRGPEDARKKILECLSGVQGRGKSGLDTLQLEALDAAVDQLERSGGIQAPTRSPLLEGRWKLLYTSRPGTASPIQQTFVGVQAFRVYQEILVRESGMRVNNIVSFGKKVGQLKVEAEANTDSLPLPGFMPRKGKGLPIFGKSKTNPPARRDMRIDFQFDRAAFDLKLLPFKVPYPVPFKLLGDETKGWIDITYLSPGGDFRLSRGNKGTLFILTKDTPVKERLLSAVQNGASDAEVMRLIDEAVSSGGGEQKAALSPRAPGRWRLRWSAQAKDANPLQKLLANKVGNYQLLEDEAGPGALQNVVELAPFLKVRAGAACEADAAASARDRTTVTINYARVELFNIRIPLPFNNVAPGYIEWLYLDEDLRITRGNKGSYFIHTRM</sequence>
<comment type="caution">
    <text evidence="4">The sequence shown here is derived from an EMBL/GenBank/DDBJ whole genome shotgun (WGS) entry which is preliminary data.</text>
</comment>
<dbReference type="InterPro" id="IPR006843">
    <property type="entry name" value="PAP/fibrillin_dom"/>
</dbReference>
<dbReference type="InterPro" id="IPR039633">
    <property type="entry name" value="PAP"/>
</dbReference>
<evidence type="ECO:0000259" key="3">
    <source>
        <dbReference type="Pfam" id="PF04755"/>
    </source>
</evidence>
<feature type="domain" description="Plastid lipid-associated protein/fibrillin conserved" evidence="3">
    <location>
        <begin position="49"/>
        <end position="162"/>
    </location>
</feature>
<reference evidence="4 5" key="1">
    <citation type="journal article" date="2024" name="Nat. Commun.">
        <title>Phylogenomics reveals the evolutionary origins of lichenization in chlorophyte algae.</title>
        <authorList>
            <person name="Puginier C."/>
            <person name="Libourel C."/>
            <person name="Otte J."/>
            <person name="Skaloud P."/>
            <person name="Haon M."/>
            <person name="Grisel S."/>
            <person name="Petersen M."/>
            <person name="Berrin J.G."/>
            <person name="Delaux P.M."/>
            <person name="Dal Grande F."/>
            <person name="Keller J."/>
        </authorList>
    </citation>
    <scope>NUCLEOTIDE SEQUENCE [LARGE SCALE GENOMIC DNA]</scope>
    <source>
        <strain evidence="4 5">SAG 216-7</strain>
    </source>
</reference>
<evidence type="ECO:0000256" key="2">
    <source>
        <dbReference type="ARBA" id="ARBA00022640"/>
    </source>
</evidence>
<evidence type="ECO:0000313" key="5">
    <source>
        <dbReference type="Proteomes" id="UP001491310"/>
    </source>
</evidence>
<keyword evidence="5" id="KW-1185">Reference proteome</keyword>
<accession>A0ABR2YRE3</accession>
<feature type="domain" description="Plastid lipid-associated protein/fibrillin conserved" evidence="3">
    <location>
        <begin position="301"/>
        <end position="422"/>
    </location>
</feature>
<dbReference type="Proteomes" id="UP001491310">
    <property type="component" value="Unassembled WGS sequence"/>
</dbReference>